<organism evidence="1">
    <name type="scientific">Pseudomonas phage HRDY3</name>
    <dbReference type="NCBI Taxonomy" id="3236930"/>
    <lineage>
        <taxon>Viruses</taxon>
    </lineage>
</organism>
<evidence type="ECO:0000313" key="1">
    <source>
        <dbReference type="EMBL" id="XDJ15066.1"/>
    </source>
</evidence>
<dbReference type="EMBL" id="PQ015379">
    <property type="protein sequence ID" value="XDJ15066.1"/>
    <property type="molecule type" value="Genomic_DNA"/>
</dbReference>
<proteinExistence type="predicted"/>
<name>A0AB39CDT2_9VIRU</name>
<sequence length="91" mass="10411">MELNRLTLGADVQGKRLAACYDPFLDEIEVEWGGRYFEALTGDVQRALYEAAVGHVRDLARLLVDTKRLTRREAATRTRKALQNLQLMPQH</sequence>
<protein>
    <submittedName>
        <fullName evidence="1">Uncharacterized protein</fullName>
    </submittedName>
</protein>
<reference evidence="1" key="1">
    <citation type="submission" date="2024-07" db="EMBL/GenBank/DDBJ databases">
        <authorList>
            <person name="Bringhurst R.M."/>
            <person name="Homer T.E."/>
        </authorList>
    </citation>
    <scope>NUCLEOTIDE SEQUENCE</scope>
</reference>
<accession>A0AB39CDT2</accession>